<dbReference type="InterPro" id="IPR000652">
    <property type="entry name" value="Triosephosphate_isomerase"/>
</dbReference>
<dbReference type="GO" id="GO:0019563">
    <property type="term" value="P:glycerol catabolic process"/>
    <property type="evidence" value="ECO:0007669"/>
    <property type="project" value="TreeGrafter"/>
</dbReference>
<comment type="catalytic activity">
    <reaction evidence="3">
        <text>D-glyceraldehyde 3-phosphate = dihydroxyacetone phosphate</text>
        <dbReference type="Rhea" id="RHEA:18585"/>
        <dbReference type="ChEBI" id="CHEBI:57642"/>
        <dbReference type="ChEBI" id="CHEBI:59776"/>
        <dbReference type="EC" id="5.3.1.1"/>
    </reaction>
</comment>
<organism evidence="4 5">
    <name type="scientific">Nesterenkonia salmonea</name>
    <dbReference type="NCBI Taxonomy" id="1804987"/>
    <lineage>
        <taxon>Bacteria</taxon>
        <taxon>Bacillati</taxon>
        <taxon>Actinomycetota</taxon>
        <taxon>Actinomycetes</taxon>
        <taxon>Micrococcales</taxon>
        <taxon>Micrococcaceae</taxon>
        <taxon>Nesterenkonia</taxon>
    </lineage>
</organism>
<sequence>MTARWIGTSWKMNLTLSEAETYAQSLSHSLRSRPELTAGVQPFIIPPVTALSAVRGVLGDSSQRPGGIKLGVQNAHWEDSGAWTGEISVPQAVDAGAEIVEIGHSERREFFNETIRTTRLKVRAALKHGAWPLLCVGEPQEVRARGHASEYILGQANGALEGLSPEQLSTVLIAYEPIWAIGASGRPATSAELIEPFQALREQFGGHVASLLYGGSVNPHNAQDLLAMKDIDGLFIGRAAWTAEGFTEILELAASA</sequence>
<dbReference type="Gene3D" id="3.20.20.70">
    <property type="entry name" value="Aldolase class I"/>
    <property type="match status" value="1"/>
</dbReference>
<dbReference type="GO" id="GO:0006096">
    <property type="term" value="P:glycolytic process"/>
    <property type="evidence" value="ECO:0007669"/>
    <property type="project" value="UniProtKB-UniPathway"/>
</dbReference>
<keyword evidence="3" id="KW-0324">Glycolysis</keyword>
<dbReference type="EC" id="5.3.1.1" evidence="3"/>
<protein>
    <recommendedName>
        <fullName evidence="3">Triosephosphate isomerase</fullName>
        <ecNumber evidence="3">5.3.1.1</ecNumber>
    </recommendedName>
</protein>
<proteinExistence type="inferred from homology"/>
<dbReference type="NCBIfam" id="NF000722">
    <property type="entry name" value="PRK00042.2-1"/>
    <property type="match status" value="1"/>
</dbReference>
<keyword evidence="3" id="KW-0963">Cytoplasm</keyword>
<dbReference type="GO" id="GO:0004807">
    <property type="term" value="F:triose-phosphate isomerase activity"/>
    <property type="evidence" value="ECO:0007669"/>
    <property type="project" value="UniProtKB-EC"/>
</dbReference>
<dbReference type="InterPro" id="IPR013785">
    <property type="entry name" value="Aldolase_TIM"/>
</dbReference>
<dbReference type="AlphaFoldDB" id="A0A5R9BBK0"/>
<evidence type="ECO:0000256" key="2">
    <source>
        <dbReference type="ARBA" id="ARBA00023235"/>
    </source>
</evidence>
<keyword evidence="2 3" id="KW-0413">Isomerase</keyword>
<dbReference type="UniPathway" id="UPA00138"/>
<comment type="subcellular location">
    <subcellularLocation>
        <location evidence="3">Cytoplasm</location>
    </subcellularLocation>
</comment>
<comment type="pathway">
    <text evidence="3">Carbohydrate biosynthesis; gluconeogenesis.</text>
</comment>
<dbReference type="PROSITE" id="PS51440">
    <property type="entry name" value="TIM_2"/>
    <property type="match status" value="1"/>
</dbReference>
<dbReference type="GO" id="GO:0006094">
    <property type="term" value="P:gluconeogenesis"/>
    <property type="evidence" value="ECO:0007669"/>
    <property type="project" value="UniProtKB-UniPathway"/>
</dbReference>
<accession>A0A5R9BBK0</accession>
<dbReference type="Pfam" id="PF00121">
    <property type="entry name" value="TIM"/>
    <property type="match status" value="1"/>
</dbReference>
<dbReference type="RefSeq" id="WP_138253403.1">
    <property type="nucleotide sequence ID" value="NZ_VAVZ01000026.1"/>
</dbReference>
<gene>
    <name evidence="4" type="ORF">FEF26_10040</name>
</gene>
<comment type="subunit">
    <text evidence="3">Homodimer.</text>
</comment>
<comment type="pathway">
    <text evidence="3">Carbohydrate degradation; glycolysis; D-glyceraldehyde 3-phosphate from glycerone phosphate: step 1/1.</text>
</comment>
<comment type="similarity">
    <text evidence="1 3">Belongs to the triosephosphate isomerase family.</text>
</comment>
<dbReference type="CDD" id="cd00311">
    <property type="entry name" value="TIM"/>
    <property type="match status" value="1"/>
</dbReference>
<dbReference type="EMBL" id="VAVZ01000026">
    <property type="protein sequence ID" value="TLP95848.1"/>
    <property type="molecule type" value="Genomic_DNA"/>
</dbReference>
<dbReference type="UniPathway" id="UPA00109">
    <property type="reaction ID" value="UER00189"/>
</dbReference>
<comment type="caution">
    <text evidence="4">The sequence shown here is derived from an EMBL/GenBank/DDBJ whole genome shotgun (WGS) entry which is preliminary data.</text>
</comment>
<evidence type="ECO:0000313" key="5">
    <source>
        <dbReference type="Proteomes" id="UP000310458"/>
    </source>
</evidence>
<dbReference type="InterPro" id="IPR035990">
    <property type="entry name" value="TIM_sf"/>
</dbReference>
<dbReference type="GO" id="GO:0005829">
    <property type="term" value="C:cytosol"/>
    <property type="evidence" value="ECO:0007669"/>
    <property type="project" value="TreeGrafter"/>
</dbReference>
<dbReference type="OrthoDB" id="9809429at2"/>
<name>A0A5R9BBK0_9MICC</name>
<reference evidence="4 5" key="1">
    <citation type="submission" date="2019-05" db="EMBL/GenBank/DDBJ databases">
        <title>Nesterenkonia sp. GY074 isolated from the Southern Atlantic Ocean.</title>
        <authorList>
            <person name="Zhang G."/>
        </authorList>
    </citation>
    <scope>NUCLEOTIDE SEQUENCE [LARGE SCALE GENOMIC DNA]</scope>
    <source>
        <strain evidence="4 5">GY074</strain>
    </source>
</reference>
<keyword evidence="5" id="KW-1185">Reference proteome</keyword>
<dbReference type="PANTHER" id="PTHR21139">
    <property type="entry name" value="TRIOSEPHOSPHATE ISOMERASE"/>
    <property type="match status" value="1"/>
</dbReference>
<keyword evidence="3" id="KW-0312">Gluconeogenesis</keyword>
<dbReference type="SUPFAM" id="SSF51351">
    <property type="entry name" value="Triosephosphate isomerase (TIM)"/>
    <property type="match status" value="1"/>
</dbReference>
<dbReference type="PANTHER" id="PTHR21139:SF42">
    <property type="entry name" value="TRIOSEPHOSPHATE ISOMERASE"/>
    <property type="match status" value="1"/>
</dbReference>
<evidence type="ECO:0000256" key="3">
    <source>
        <dbReference type="RuleBase" id="RU363013"/>
    </source>
</evidence>
<dbReference type="GO" id="GO:0046166">
    <property type="term" value="P:glyceraldehyde-3-phosphate biosynthetic process"/>
    <property type="evidence" value="ECO:0007669"/>
    <property type="project" value="TreeGrafter"/>
</dbReference>
<dbReference type="Proteomes" id="UP000310458">
    <property type="component" value="Unassembled WGS sequence"/>
</dbReference>
<evidence type="ECO:0000256" key="1">
    <source>
        <dbReference type="ARBA" id="ARBA00007422"/>
    </source>
</evidence>
<evidence type="ECO:0000313" key="4">
    <source>
        <dbReference type="EMBL" id="TLP95848.1"/>
    </source>
</evidence>